<evidence type="ECO:0000313" key="2">
    <source>
        <dbReference type="EMBL" id="ORY34051.1"/>
    </source>
</evidence>
<gene>
    <name evidence="2" type="ORF">BCR39DRAFT_503716</name>
</gene>
<feature type="region of interest" description="Disordered" evidence="1">
    <location>
        <begin position="223"/>
        <end position="256"/>
    </location>
</feature>
<feature type="region of interest" description="Disordered" evidence="1">
    <location>
        <begin position="101"/>
        <end position="131"/>
    </location>
</feature>
<accession>A0A1Y2BGV7</accession>
<keyword evidence="3" id="KW-1185">Reference proteome</keyword>
<protein>
    <submittedName>
        <fullName evidence="2">Uncharacterized protein</fullName>
    </submittedName>
</protein>
<dbReference type="AlphaFoldDB" id="A0A1Y2BGV7"/>
<sequence length="316" mass="34296">MMNSLEGTSTTSSNPQSPEFTLHLLSPNGTPQTLREAVLQSLWNRWESGDIKGYVSGALDESPGPRARNGQGQHVTSTIESALGGLVDGSPREYQLIINTEGTGGETNHGSKGTEDGTNHGTEGAEGDTNDGWTEWEPVHDILTAVQNCMNPLLDSFTLPMSFQPDDEETHFWPTDFKVTLSQVPASIRKAGNGDTEIPASTGHLIHYLEVRSLQVREAGPSTVLNMSGSAGKRRRTRHGQWSLSDQNDTKRDPSLLLDKMTGSGFGSLPRIDLRLRSAGTARTVIQKVSPNVEIMDKDKMLITNSMSMNNPLSIA</sequence>
<reference evidence="2 3" key="1">
    <citation type="submission" date="2016-07" db="EMBL/GenBank/DDBJ databases">
        <title>Pervasive Adenine N6-methylation of Active Genes in Fungi.</title>
        <authorList>
            <consortium name="DOE Joint Genome Institute"/>
            <person name="Mondo S.J."/>
            <person name="Dannebaum R.O."/>
            <person name="Kuo R.C."/>
            <person name="Labutti K."/>
            <person name="Haridas S."/>
            <person name="Kuo A."/>
            <person name="Salamov A."/>
            <person name="Ahrendt S.R."/>
            <person name="Lipzen A."/>
            <person name="Sullivan W."/>
            <person name="Andreopoulos W.B."/>
            <person name="Clum A."/>
            <person name="Lindquist E."/>
            <person name="Daum C."/>
            <person name="Ramamoorthy G.K."/>
            <person name="Gryganskyi A."/>
            <person name="Culley D."/>
            <person name="Magnuson J.K."/>
            <person name="James T.Y."/>
            <person name="O'Malley M.A."/>
            <person name="Stajich J.E."/>
            <person name="Spatafora J.W."/>
            <person name="Visel A."/>
            <person name="Grigoriev I.V."/>
        </authorList>
    </citation>
    <scope>NUCLEOTIDE SEQUENCE [LARGE SCALE GENOMIC DNA]</scope>
    <source>
        <strain evidence="2 3">68-887.2</strain>
    </source>
</reference>
<comment type="caution">
    <text evidence="2">The sequence shown here is derived from an EMBL/GenBank/DDBJ whole genome shotgun (WGS) entry which is preliminary data.</text>
</comment>
<dbReference type="Proteomes" id="UP000193986">
    <property type="component" value="Unassembled WGS sequence"/>
</dbReference>
<organism evidence="2 3">
    <name type="scientific">Naematelia encephala</name>
    <dbReference type="NCBI Taxonomy" id="71784"/>
    <lineage>
        <taxon>Eukaryota</taxon>
        <taxon>Fungi</taxon>
        <taxon>Dikarya</taxon>
        <taxon>Basidiomycota</taxon>
        <taxon>Agaricomycotina</taxon>
        <taxon>Tremellomycetes</taxon>
        <taxon>Tremellales</taxon>
        <taxon>Naemateliaceae</taxon>
        <taxon>Naematelia</taxon>
    </lineage>
</organism>
<proteinExistence type="predicted"/>
<dbReference type="InParanoid" id="A0A1Y2BGV7"/>
<evidence type="ECO:0000313" key="3">
    <source>
        <dbReference type="Proteomes" id="UP000193986"/>
    </source>
</evidence>
<name>A0A1Y2BGV7_9TREE</name>
<dbReference type="EMBL" id="MCFC01000004">
    <property type="protein sequence ID" value="ORY34051.1"/>
    <property type="molecule type" value="Genomic_DNA"/>
</dbReference>
<evidence type="ECO:0000256" key="1">
    <source>
        <dbReference type="SAM" id="MobiDB-lite"/>
    </source>
</evidence>